<dbReference type="EC" id="3.1.2.12" evidence="3 8"/>
<evidence type="ECO:0000256" key="1">
    <source>
        <dbReference type="ARBA" id="ARBA00002608"/>
    </source>
</evidence>
<evidence type="ECO:0000256" key="3">
    <source>
        <dbReference type="ARBA" id="ARBA00012479"/>
    </source>
</evidence>
<keyword evidence="5 8" id="KW-0719">Serine esterase</keyword>
<evidence type="ECO:0000313" key="10">
    <source>
        <dbReference type="Proteomes" id="UP000192578"/>
    </source>
</evidence>
<proteinExistence type="inferred from homology"/>
<gene>
    <name evidence="9" type="ORF">BV898_18280</name>
</gene>
<keyword evidence="8" id="KW-0963">Cytoplasm</keyword>
<dbReference type="InterPro" id="IPR000801">
    <property type="entry name" value="Esterase-like"/>
</dbReference>
<evidence type="ECO:0000256" key="8">
    <source>
        <dbReference type="RuleBase" id="RU363068"/>
    </source>
</evidence>
<dbReference type="SUPFAM" id="SSF53474">
    <property type="entry name" value="alpha/beta-Hydrolases"/>
    <property type="match status" value="1"/>
</dbReference>
<dbReference type="FunFam" id="3.40.50.1820:FF:000002">
    <property type="entry name" value="S-formylglutathione hydrolase"/>
    <property type="match status" value="1"/>
</dbReference>
<dbReference type="Proteomes" id="UP000192578">
    <property type="component" value="Unassembled WGS sequence"/>
</dbReference>
<reference evidence="10" key="1">
    <citation type="submission" date="2017-01" db="EMBL/GenBank/DDBJ databases">
        <title>Comparative genomics of anhydrobiosis in the tardigrade Hypsibius dujardini.</title>
        <authorList>
            <person name="Yoshida Y."/>
            <person name="Koutsovoulos G."/>
            <person name="Laetsch D."/>
            <person name="Stevens L."/>
            <person name="Kumar S."/>
            <person name="Horikawa D."/>
            <person name="Ishino K."/>
            <person name="Komine S."/>
            <person name="Tomita M."/>
            <person name="Blaxter M."/>
            <person name="Arakawa K."/>
        </authorList>
    </citation>
    <scope>NUCLEOTIDE SEQUENCE [LARGE SCALE GENOMIC DNA]</scope>
    <source>
        <strain evidence="10">Z151</strain>
    </source>
</reference>
<dbReference type="GO" id="GO:0052689">
    <property type="term" value="F:carboxylic ester hydrolase activity"/>
    <property type="evidence" value="ECO:0007669"/>
    <property type="project" value="UniProtKB-KW"/>
</dbReference>
<comment type="function">
    <text evidence="1 8">Serine hydrolase involved in the detoxification of formaldehyde.</text>
</comment>
<dbReference type="AlphaFoldDB" id="A0A9X6NHA8"/>
<keyword evidence="10" id="KW-1185">Reference proteome</keyword>
<keyword evidence="6 8" id="KW-0378">Hydrolase</keyword>
<evidence type="ECO:0000256" key="4">
    <source>
        <dbReference type="ARBA" id="ARBA00016774"/>
    </source>
</evidence>
<dbReference type="PANTHER" id="PTHR10061">
    <property type="entry name" value="S-FORMYLGLUTATHIONE HYDROLASE"/>
    <property type="match status" value="1"/>
</dbReference>
<evidence type="ECO:0000313" key="9">
    <source>
        <dbReference type="EMBL" id="OWA53860.1"/>
    </source>
</evidence>
<comment type="subcellular location">
    <subcellularLocation>
        <location evidence="8">Cytoplasm</location>
    </subcellularLocation>
</comment>
<dbReference type="OrthoDB" id="420518at2759"/>
<dbReference type="GO" id="GO:0005829">
    <property type="term" value="C:cytosol"/>
    <property type="evidence" value="ECO:0007669"/>
    <property type="project" value="TreeGrafter"/>
</dbReference>
<protein>
    <recommendedName>
        <fullName evidence="4 8">S-formylglutathione hydrolase</fullName>
        <ecNumber evidence="3 8">3.1.2.12</ecNumber>
    </recommendedName>
</protein>
<dbReference type="NCBIfam" id="TIGR02821">
    <property type="entry name" value="fghA_ester_D"/>
    <property type="match status" value="1"/>
</dbReference>
<comment type="catalytic activity">
    <reaction evidence="8">
        <text>S-formylglutathione + H2O = formate + glutathione + H(+)</text>
        <dbReference type="Rhea" id="RHEA:14961"/>
        <dbReference type="ChEBI" id="CHEBI:15377"/>
        <dbReference type="ChEBI" id="CHEBI:15378"/>
        <dbReference type="ChEBI" id="CHEBI:15740"/>
        <dbReference type="ChEBI" id="CHEBI:57688"/>
        <dbReference type="ChEBI" id="CHEBI:57925"/>
        <dbReference type="EC" id="3.1.2.12"/>
    </reaction>
</comment>
<dbReference type="EMBL" id="MTYJ01000351">
    <property type="protein sequence ID" value="OWA53860.1"/>
    <property type="molecule type" value="Genomic_DNA"/>
</dbReference>
<sequence length="287" mass="31477">MALELISSSKSFGGFQKIFKHSSKETGCSMTFAAYIPPQVAAAADGDTSKKFPVLYWLSGLTCTEKNFIEKSGFQRFAAEAGIVVIGPDTSPRGCNIEGEEDAYDFGTGAGFYVDATEEKWKKNYRMYSYVTKELPVVVAANFPVDPSRQSIFGHSAGGHGALICFLKNPGQYRSVSAFAPISNPSVAPWGIKAFTGYLGSNQDAWKQYDATHLIGQYTGEKVEILIDQGGADDNKANQLLPQNFEEAAKIAGHPLRYRDQEGYDHGYYFVASFIGDHFKHHAKFLA</sequence>
<dbReference type="InterPro" id="IPR029058">
    <property type="entry name" value="AB_hydrolase_fold"/>
</dbReference>
<organism evidence="9 10">
    <name type="scientific">Hypsibius exemplaris</name>
    <name type="common">Freshwater tardigrade</name>
    <dbReference type="NCBI Taxonomy" id="2072580"/>
    <lineage>
        <taxon>Eukaryota</taxon>
        <taxon>Metazoa</taxon>
        <taxon>Ecdysozoa</taxon>
        <taxon>Tardigrada</taxon>
        <taxon>Eutardigrada</taxon>
        <taxon>Parachela</taxon>
        <taxon>Hypsibioidea</taxon>
        <taxon>Hypsibiidae</taxon>
        <taxon>Hypsibius</taxon>
    </lineage>
</organism>
<dbReference type="GO" id="GO:0018738">
    <property type="term" value="F:S-formylglutathione hydrolase activity"/>
    <property type="evidence" value="ECO:0007669"/>
    <property type="project" value="UniProtKB-EC"/>
</dbReference>
<dbReference type="InterPro" id="IPR014186">
    <property type="entry name" value="S-formylglutathione_hydrol"/>
</dbReference>
<evidence type="ECO:0000256" key="7">
    <source>
        <dbReference type="PIRSR" id="PIRSR614186-1"/>
    </source>
</evidence>
<comment type="similarity">
    <text evidence="2 8">Belongs to the esterase D family.</text>
</comment>
<dbReference type="PANTHER" id="PTHR10061:SF0">
    <property type="entry name" value="S-FORMYLGLUTATHIONE HYDROLASE"/>
    <property type="match status" value="1"/>
</dbReference>
<dbReference type="Gene3D" id="3.40.50.1820">
    <property type="entry name" value="alpha/beta hydrolase"/>
    <property type="match status" value="1"/>
</dbReference>
<accession>A0A9X6NHA8</accession>
<dbReference type="GO" id="GO:0046294">
    <property type="term" value="P:formaldehyde catabolic process"/>
    <property type="evidence" value="ECO:0007669"/>
    <property type="project" value="InterPro"/>
</dbReference>
<comment type="caution">
    <text evidence="9">The sequence shown here is derived from an EMBL/GenBank/DDBJ whole genome shotgun (WGS) entry which is preliminary data.</text>
</comment>
<feature type="active site" description="Charge relay system" evidence="7">
    <location>
        <position position="233"/>
    </location>
</feature>
<evidence type="ECO:0000256" key="2">
    <source>
        <dbReference type="ARBA" id="ARBA00005622"/>
    </source>
</evidence>
<evidence type="ECO:0000256" key="6">
    <source>
        <dbReference type="ARBA" id="ARBA00022801"/>
    </source>
</evidence>
<feature type="active site" description="Charge relay system" evidence="7">
    <location>
        <position position="266"/>
    </location>
</feature>
<name>A0A9X6NHA8_HYPEX</name>
<evidence type="ECO:0000256" key="5">
    <source>
        <dbReference type="ARBA" id="ARBA00022487"/>
    </source>
</evidence>
<feature type="active site" description="Charge relay system" evidence="7">
    <location>
        <position position="156"/>
    </location>
</feature>
<dbReference type="Pfam" id="PF00756">
    <property type="entry name" value="Esterase"/>
    <property type="match status" value="1"/>
</dbReference>